<dbReference type="PANTHER" id="PTHR44259:SF114">
    <property type="entry name" value="OS06G0707300 PROTEIN"/>
    <property type="match status" value="1"/>
</dbReference>
<reference evidence="2" key="1">
    <citation type="journal article" date="2015" name="Nat. Genet.">
        <title>The pineapple genome and the evolution of CAM photosynthesis.</title>
        <authorList>
            <person name="Ming R."/>
            <person name="VanBuren R."/>
            <person name="Wai C.M."/>
            <person name="Tang H."/>
            <person name="Schatz M.C."/>
            <person name="Bowers J.E."/>
            <person name="Lyons E."/>
            <person name="Wang M.L."/>
            <person name="Chen J."/>
            <person name="Biggers E."/>
            <person name="Zhang J."/>
            <person name="Huang L."/>
            <person name="Zhang L."/>
            <person name="Miao W."/>
            <person name="Zhang J."/>
            <person name="Ye Z."/>
            <person name="Miao C."/>
            <person name="Lin Z."/>
            <person name="Wang H."/>
            <person name="Zhou H."/>
            <person name="Yim W.C."/>
            <person name="Priest H.D."/>
            <person name="Zheng C."/>
            <person name="Woodhouse M."/>
            <person name="Edger P.P."/>
            <person name="Guyot R."/>
            <person name="Guo H.B."/>
            <person name="Guo H."/>
            <person name="Zheng G."/>
            <person name="Singh R."/>
            <person name="Sharma A."/>
            <person name="Min X."/>
            <person name="Zheng Y."/>
            <person name="Lee H."/>
            <person name="Gurtowski J."/>
            <person name="Sedlazeck F.J."/>
            <person name="Harkess A."/>
            <person name="McKain M.R."/>
            <person name="Liao Z."/>
            <person name="Fang J."/>
            <person name="Liu J."/>
            <person name="Zhang X."/>
            <person name="Zhang Q."/>
            <person name="Hu W."/>
            <person name="Qin Y."/>
            <person name="Wang K."/>
            <person name="Chen L.Y."/>
            <person name="Shirley N."/>
            <person name="Lin Y.R."/>
            <person name="Liu L.Y."/>
            <person name="Hernandez A.G."/>
            <person name="Wright C.L."/>
            <person name="Bulone V."/>
            <person name="Tuskan G.A."/>
            <person name="Heath K."/>
            <person name="Zee F."/>
            <person name="Moore P.H."/>
            <person name="Sunkar R."/>
            <person name="Leebens-Mack J.H."/>
            <person name="Mockler T."/>
            <person name="Bennetzen J.L."/>
            <person name="Freeling M."/>
            <person name="Sankoff D."/>
            <person name="Paterson A.H."/>
            <person name="Zhu X."/>
            <person name="Yang X."/>
            <person name="Smith J.A."/>
            <person name="Cushman J.C."/>
            <person name="Paull R.E."/>
            <person name="Yu Q."/>
        </authorList>
    </citation>
    <scope>NUCLEOTIDE SEQUENCE [LARGE SCALE GENOMIC DNA]</scope>
    <source>
        <strain evidence="2">cv. F153</strain>
    </source>
</reference>
<dbReference type="GeneID" id="109727115"/>
<accession>A0A6P5GXT7</accession>
<dbReference type="InterPro" id="IPR050942">
    <property type="entry name" value="F-box_BR-signaling"/>
</dbReference>
<name>A0A6P5GXT7_ANACO</name>
<proteinExistence type="predicted"/>
<protein>
    <submittedName>
        <fullName evidence="3">Uncharacterized protein LOC109727115</fullName>
    </submittedName>
</protein>
<dbReference type="Proteomes" id="UP000515123">
    <property type="component" value="Linkage group 22"/>
</dbReference>
<feature type="domain" description="KIB1-4 beta-propeller" evidence="1">
    <location>
        <begin position="86"/>
        <end position="351"/>
    </location>
</feature>
<dbReference type="AlphaFoldDB" id="A0A6P5GXT7"/>
<gene>
    <name evidence="3" type="primary">LOC109727115</name>
</gene>
<organism evidence="2 3">
    <name type="scientific">Ananas comosus</name>
    <name type="common">Pineapple</name>
    <name type="synonym">Ananas ananas</name>
    <dbReference type="NCBI Taxonomy" id="4615"/>
    <lineage>
        <taxon>Eukaryota</taxon>
        <taxon>Viridiplantae</taxon>
        <taxon>Streptophyta</taxon>
        <taxon>Embryophyta</taxon>
        <taxon>Tracheophyta</taxon>
        <taxon>Spermatophyta</taxon>
        <taxon>Magnoliopsida</taxon>
        <taxon>Liliopsida</taxon>
        <taxon>Poales</taxon>
        <taxon>Bromeliaceae</taxon>
        <taxon>Bromelioideae</taxon>
        <taxon>Ananas</taxon>
    </lineage>
</organism>
<dbReference type="PANTHER" id="PTHR44259">
    <property type="entry name" value="OS07G0183000 PROTEIN-RELATED"/>
    <property type="match status" value="1"/>
</dbReference>
<dbReference type="InterPro" id="IPR005174">
    <property type="entry name" value="KIB1-4_b-propeller"/>
</dbReference>
<sequence length="412" mass="46364">METRDPKRRRATYNSWSHFTTDILIDVASKHVTSAATYATLRGVCRSWRAALPATVPGPHRLPPQFPFLLPFFSRCRADDPAYPAFFSLTTNRTFALRHLADAHESVCIGSCYGWLFLLFPDFNLVLRNPVTGDTIRLPPLDGTIGLTSPDPFMRNLLFEHHFFIRRAILSSDPSADRDFLVALFVDTATSRCLTWGSGDRLWTIRDHPKFIPQEIIFYRDRRCFAIGPNGDCAIFEFASATDGGSSSGGGGSFFTRVRKLPVLGTPFLVKSAGNVLLVMVNFITPGKVGRFTFCGLDFSTLPDKVTVVPADIGGRIWFLGQCNSMSVASTHVPGFEGTSVYLTEIYQHTSEDPRNNYTANIWQFQLKNVIVGRRRIELECRVRSIEGECRVYTPWPTLWWVPPNLHKKLGE</sequence>
<reference evidence="3" key="2">
    <citation type="submission" date="2025-08" db="UniProtKB">
        <authorList>
            <consortium name="RefSeq"/>
        </authorList>
    </citation>
    <scope>IDENTIFICATION</scope>
    <source>
        <tissue evidence="3">Leaf</tissue>
    </source>
</reference>
<dbReference type="Pfam" id="PF03478">
    <property type="entry name" value="Beta-prop_KIB1-4"/>
    <property type="match status" value="1"/>
</dbReference>
<keyword evidence="2" id="KW-1185">Reference proteome</keyword>
<dbReference type="RefSeq" id="XP_020112602.1">
    <property type="nucleotide sequence ID" value="XM_020257013.1"/>
</dbReference>
<evidence type="ECO:0000259" key="1">
    <source>
        <dbReference type="Pfam" id="PF03478"/>
    </source>
</evidence>
<evidence type="ECO:0000313" key="2">
    <source>
        <dbReference type="Proteomes" id="UP000515123"/>
    </source>
</evidence>
<evidence type="ECO:0000313" key="3">
    <source>
        <dbReference type="RefSeq" id="XP_020112602.1"/>
    </source>
</evidence>
<dbReference type="OrthoDB" id="600964at2759"/>